<comment type="caution">
    <text evidence="4">The sequence shown here is derived from an EMBL/GenBank/DDBJ whole genome shotgun (WGS) entry which is preliminary data.</text>
</comment>
<keyword evidence="1" id="KW-0812">Transmembrane</keyword>
<organism evidence="4 5">
    <name type="scientific">Candidatus Ornithospirochaeta avicola</name>
    <dbReference type="NCBI Taxonomy" id="2840896"/>
    <lineage>
        <taxon>Bacteria</taxon>
        <taxon>Pseudomonadati</taxon>
        <taxon>Spirochaetota</taxon>
        <taxon>Spirochaetia</taxon>
        <taxon>Spirochaetales</taxon>
        <taxon>Spirochaetaceae</taxon>
        <taxon>Spirochaetaceae incertae sedis</taxon>
        <taxon>Candidatus Ornithospirochaeta</taxon>
    </lineage>
</organism>
<evidence type="ECO:0000313" key="5">
    <source>
        <dbReference type="Proteomes" id="UP000823936"/>
    </source>
</evidence>
<dbReference type="EMBL" id="DXHU01000016">
    <property type="protein sequence ID" value="HIV98926.1"/>
    <property type="molecule type" value="Genomic_DNA"/>
</dbReference>
<reference evidence="4" key="1">
    <citation type="journal article" date="2021" name="PeerJ">
        <title>Extensive microbial diversity within the chicken gut microbiome revealed by metagenomics and culture.</title>
        <authorList>
            <person name="Gilroy R."/>
            <person name="Ravi A."/>
            <person name="Getino M."/>
            <person name="Pursley I."/>
            <person name="Horton D.L."/>
            <person name="Alikhan N.F."/>
            <person name="Baker D."/>
            <person name="Gharbi K."/>
            <person name="Hall N."/>
            <person name="Watson M."/>
            <person name="Adriaenssens E.M."/>
            <person name="Foster-Nyarko E."/>
            <person name="Jarju S."/>
            <person name="Secka A."/>
            <person name="Antonio M."/>
            <person name="Oren A."/>
            <person name="Chaudhuri R.R."/>
            <person name="La Ragione R."/>
            <person name="Hildebrand F."/>
            <person name="Pallen M.J."/>
        </authorList>
    </citation>
    <scope>NUCLEOTIDE SEQUENCE</scope>
    <source>
        <strain evidence="4">Gambia11-129</strain>
    </source>
</reference>
<keyword evidence="1" id="KW-1133">Transmembrane helix</keyword>
<feature type="transmembrane region" description="Helical" evidence="1">
    <location>
        <begin position="267"/>
        <end position="289"/>
    </location>
</feature>
<proteinExistence type="predicted"/>
<reference evidence="4" key="2">
    <citation type="submission" date="2021-04" db="EMBL/GenBank/DDBJ databases">
        <authorList>
            <person name="Gilroy R."/>
        </authorList>
    </citation>
    <scope>NUCLEOTIDE SEQUENCE</scope>
    <source>
        <strain evidence="4">Gambia11-129</strain>
    </source>
</reference>
<evidence type="ECO:0000313" key="4">
    <source>
        <dbReference type="EMBL" id="HIV98926.1"/>
    </source>
</evidence>
<feature type="transmembrane region" description="Helical" evidence="1">
    <location>
        <begin position="388"/>
        <end position="407"/>
    </location>
</feature>
<evidence type="ECO:0000256" key="2">
    <source>
        <dbReference type="SAM" id="SignalP"/>
    </source>
</evidence>
<feature type="transmembrane region" description="Helical" evidence="1">
    <location>
        <begin position="329"/>
        <end position="347"/>
    </location>
</feature>
<protein>
    <submittedName>
        <fullName evidence="4">DUF4105 domain-containing protein</fullName>
    </submittedName>
</protein>
<feature type="chain" id="PRO_5039161461" evidence="2">
    <location>
        <begin position="20"/>
        <end position="423"/>
    </location>
</feature>
<dbReference type="Pfam" id="PF13387">
    <property type="entry name" value="Lnb_N"/>
    <property type="match status" value="1"/>
</dbReference>
<dbReference type="InterPro" id="IPR025178">
    <property type="entry name" value="Lnb_N"/>
</dbReference>
<evidence type="ECO:0000256" key="1">
    <source>
        <dbReference type="SAM" id="Phobius"/>
    </source>
</evidence>
<gene>
    <name evidence="4" type="ORF">IAB12_04010</name>
</gene>
<feature type="domain" description="Lnb N-terminal periplasmic" evidence="3">
    <location>
        <begin position="48"/>
        <end position="187"/>
    </location>
</feature>
<feature type="transmembrane region" description="Helical" evidence="1">
    <location>
        <begin position="359"/>
        <end position="382"/>
    </location>
</feature>
<feature type="transmembrane region" description="Helical" evidence="1">
    <location>
        <begin position="301"/>
        <end position="323"/>
    </location>
</feature>
<keyword evidence="1" id="KW-0472">Membrane</keyword>
<evidence type="ECO:0000259" key="3">
    <source>
        <dbReference type="Pfam" id="PF13387"/>
    </source>
</evidence>
<sequence>MKKLFSLLTLLFITSSIFALSFLGENAKDPFESQEELDNFSFDESGSTADDVKIYLISAETGDEVFTFFGHTALAVVKEGSISFAADYGSFSFSEGFYLKFVEGLLLYNMVISDLERRVQVFENEGRTYYLTEIKGLESREKKGIIDFLLYNSQEGNNVYLYHYYEDNCATRVRDILNWATGGDFSKMYSDTYRGATYRNTAALYLDKSFLFSFLLNYLQGPEIDREISLYDEMYLPLTLKEAAEDYFSSSSVKMNTDTERSEYRSFSLMEMTAVFSLILFLSLSALYASKIKLFSRIADFVFALIFILFSLLSSALIILEIFSNHSVTYFNSNFIYASPLLLAAAAEAIKGKSINKRFYLSLMHLSFIAIAVMLKGLFPLFFIQENLFLFVFLSPLYIINIIRYALSCHQDEKEKEEAFLDS</sequence>
<feature type="signal peptide" evidence="2">
    <location>
        <begin position="1"/>
        <end position="19"/>
    </location>
</feature>
<dbReference type="AlphaFoldDB" id="A0A9D1TNG2"/>
<name>A0A9D1TNG2_9SPIO</name>
<keyword evidence="2" id="KW-0732">Signal</keyword>
<dbReference type="Proteomes" id="UP000823936">
    <property type="component" value="Unassembled WGS sequence"/>
</dbReference>
<accession>A0A9D1TNG2</accession>